<dbReference type="PANTHER" id="PTHR46110">
    <property type="entry name" value="HOMEOBOX PROTEIN HMX"/>
    <property type="match status" value="1"/>
</dbReference>
<feature type="region of interest" description="Disordered" evidence="11">
    <location>
        <begin position="408"/>
        <end position="465"/>
    </location>
</feature>
<feature type="compositionally biased region" description="Acidic residues" evidence="11">
    <location>
        <begin position="309"/>
        <end position="325"/>
    </location>
</feature>
<evidence type="ECO:0000313" key="14">
    <source>
        <dbReference type="Proteomes" id="UP000197619"/>
    </source>
</evidence>
<evidence type="ECO:0000256" key="9">
    <source>
        <dbReference type="PROSITE-ProRule" id="PRU00108"/>
    </source>
</evidence>
<dbReference type="Gene3D" id="1.10.10.60">
    <property type="entry name" value="Homeodomain-like"/>
    <property type="match status" value="2"/>
</dbReference>
<dbReference type="GO" id="GO:0000977">
    <property type="term" value="F:RNA polymerase II transcription regulatory region sequence-specific DNA binding"/>
    <property type="evidence" value="ECO:0007669"/>
    <property type="project" value="TreeGrafter"/>
</dbReference>
<dbReference type="Proteomes" id="UP000197619">
    <property type="component" value="Unassembled WGS sequence"/>
</dbReference>
<feature type="domain" description="Homeobox" evidence="12">
    <location>
        <begin position="458"/>
        <end position="518"/>
    </location>
</feature>
<keyword evidence="4 9" id="KW-0238">DNA-binding</keyword>
<dbReference type="InterPro" id="IPR001356">
    <property type="entry name" value="HD"/>
</dbReference>
<evidence type="ECO:0000256" key="10">
    <source>
        <dbReference type="RuleBase" id="RU000682"/>
    </source>
</evidence>
<keyword evidence="14" id="KW-1185">Reference proteome</keyword>
<dbReference type="Pfam" id="PF00046">
    <property type="entry name" value="Homeodomain"/>
    <property type="match status" value="2"/>
</dbReference>
<feature type="region of interest" description="Disordered" evidence="11">
    <location>
        <begin position="106"/>
        <end position="180"/>
    </location>
</feature>
<dbReference type="EMBL" id="MUZQ01000069">
    <property type="protein sequence ID" value="OWK59972.1"/>
    <property type="molecule type" value="Genomic_DNA"/>
</dbReference>
<dbReference type="InterPro" id="IPR051300">
    <property type="entry name" value="HMX_Homeobox_TF"/>
</dbReference>
<feature type="domain" description="Homeobox" evidence="12">
    <location>
        <begin position="172"/>
        <end position="232"/>
    </location>
</feature>
<evidence type="ECO:0000256" key="11">
    <source>
        <dbReference type="SAM" id="MobiDB-lite"/>
    </source>
</evidence>
<dbReference type="InterPro" id="IPR020479">
    <property type="entry name" value="HD_metazoa"/>
</dbReference>
<dbReference type="PROSITE" id="PS00027">
    <property type="entry name" value="HOMEOBOX_1"/>
    <property type="match status" value="2"/>
</dbReference>
<dbReference type="STRING" id="299123.ENSLSDP00000015453"/>
<dbReference type="SMART" id="SM00389">
    <property type="entry name" value="HOX"/>
    <property type="match status" value="2"/>
</dbReference>
<sequence length="595" mass="62820">MPDEATENAGSTSARVSSFFIEDLLGTEGTAGGGARRAAAAGGGRGAPRCGPRSPLRIGAPGCPLRDAAVGWYRRAHAAFLGCASPDSKSPFPTLHRRARPGLGVFLLPPGWGGPASDRDSPEPPEEPAERAGGGGRAAARGPAGGRPGPGGREEEEERGEEPGEPEQRAAGRKKKTRTVFSRSQVFQLESTFDVKRYLSSSERAGLAASLHLTETQVKIWFQNRRNKWKRQLAADLEAANLSHAAQRIVRVPILYHENSPASALGFTLPHMSPPLVGFSSGVSYPLGTFPAASLPFLREQGRACCALPEEEEEEEEEGEGPEEQDPSKGSSDSAGRGISADPYGSTSPFFFPLEGVGPRPALGSPLPILSPTLSLRSAGPCVHAGWGRGLRRGLMLCFALAGSEPRRLGAEGTSRGLRPEGGDAGSPLPAEGPRGPRQPPPREAGGSGENGRSSAAGGRKKTRTIFSKSQVFQLESTFDVKRYLSSSERAGLAAALHLTETQVKIWFQNRRNKLKRQMSSEPEGQGPGPAEPPGEPQPPTAASALSFPSLYKDSPLLSRCLLPLPFPLLCPGSAIPYLCLPGPGKHFSLLDGDV</sequence>
<feature type="region of interest" description="Disordered" evidence="11">
    <location>
        <begin position="308"/>
        <end position="342"/>
    </location>
</feature>
<evidence type="ECO:0000313" key="13">
    <source>
        <dbReference type="EMBL" id="OWK59972.1"/>
    </source>
</evidence>
<dbReference type="GO" id="GO:0045892">
    <property type="term" value="P:negative regulation of DNA-templated transcription"/>
    <property type="evidence" value="ECO:0007669"/>
    <property type="project" value="TreeGrafter"/>
</dbReference>
<feature type="compositionally biased region" description="Pro residues" evidence="11">
    <location>
        <begin position="530"/>
        <end position="540"/>
    </location>
</feature>
<protein>
    <submittedName>
        <fullName evidence="13">Homeobox protein HMX1</fullName>
    </submittedName>
</protein>
<keyword evidence="2" id="KW-0217">Developmental protein</keyword>
<dbReference type="PROSITE" id="PS50071">
    <property type="entry name" value="HOMEOBOX_2"/>
    <property type="match status" value="2"/>
</dbReference>
<evidence type="ECO:0000256" key="8">
    <source>
        <dbReference type="ARBA" id="ARBA00038165"/>
    </source>
</evidence>
<proteinExistence type="inferred from homology"/>
<keyword evidence="3" id="KW-0805">Transcription regulation</keyword>
<dbReference type="AlphaFoldDB" id="A0A218V2W4"/>
<dbReference type="InterPro" id="IPR009057">
    <property type="entry name" value="Homeodomain-like_sf"/>
</dbReference>
<accession>A0A218V2W4</accession>
<keyword evidence="7 9" id="KW-0539">Nucleus</keyword>
<keyword evidence="6" id="KW-0804">Transcription</keyword>
<feature type="DNA-binding region" description="Homeobox" evidence="9">
    <location>
        <begin position="174"/>
        <end position="233"/>
    </location>
</feature>
<comment type="caution">
    <text evidence="13">The sequence shown here is derived from an EMBL/GenBank/DDBJ whole genome shotgun (WGS) entry which is preliminary data.</text>
</comment>
<organism evidence="13 14">
    <name type="scientific">Lonchura striata</name>
    <name type="common">white-rumped munia</name>
    <dbReference type="NCBI Taxonomy" id="40157"/>
    <lineage>
        <taxon>Eukaryota</taxon>
        <taxon>Metazoa</taxon>
        <taxon>Chordata</taxon>
        <taxon>Craniata</taxon>
        <taxon>Vertebrata</taxon>
        <taxon>Euteleostomi</taxon>
        <taxon>Archelosauria</taxon>
        <taxon>Archosauria</taxon>
        <taxon>Dinosauria</taxon>
        <taxon>Saurischia</taxon>
        <taxon>Theropoda</taxon>
        <taxon>Coelurosauria</taxon>
        <taxon>Aves</taxon>
        <taxon>Neognathae</taxon>
        <taxon>Neoaves</taxon>
        <taxon>Telluraves</taxon>
        <taxon>Australaves</taxon>
        <taxon>Passeriformes</taxon>
        <taxon>Passeroidea</taxon>
        <taxon>Estrildidae</taxon>
        <taxon>Estrildinae</taxon>
        <taxon>Lonchura</taxon>
    </lineage>
</organism>
<evidence type="ECO:0000256" key="2">
    <source>
        <dbReference type="ARBA" id="ARBA00022473"/>
    </source>
</evidence>
<feature type="region of interest" description="Disordered" evidence="11">
    <location>
        <begin position="30"/>
        <end position="55"/>
    </location>
</feature>
<comment type="subcellular location">
    <subcellularLocation>
        <location evidence="1 9 10">Nucleus</location>
    </subcellularLocation>
</comment>
<evidence type="ECO:0000256" key="7">
    <source>
        <dbReference type="ARBA" id="ARBA00023242"/>
    </source>
</evidence>
<dbReference type="CDD" id="cd00086">
    <property type="entry name" value="homeodomain"/>
    <property type="match status" value="2"/>
</dbReference>
<keyword evidence="5 9" id="KW-0371">Homeobox</keyword>
<evidence type="ECO:0000259" key="12">
    <source>
        <dbReference type="PROSITE" id="PS50071"/>
    </source>
</evidence>
<dbReference type="InterPro" id="IPR017970">
    <property type="entry name" value="Homeobox_CS"/>
</dbReference>
<dbReference type="GO" id="GO:0000981">
    <property type="term" value="F:DNA-binding transcription factor activity, RNA polymerase II-specific"/>
    <property type="evidence" value="ECO:0007669"/>
    <property type="project" value="InterPro"/>
</dbReference>
<comment type="similarity">
    <text evidence="8">Belongs to the HMX homeobox family.</text>
</comment>
<feature type="compositionally biased region" description="Gly residues" evidence="11">
    <location>
        <begin position="132"/>
        <end position="151"/>
    </location>
</feature>
<evidence type="ECO:0000256" key="1">
    <source>
        <dbReference type="ARBA" id="ARBA00004123"/>
    </source>
</evidence>
<name>A0A218V2W4_9PASE</name>
<evidence type="ECO:0000256" key="3">
    <source>
        <dbReference type="ARBA" id="ARBA00023015"/>
    </source>
</evidence>
<dbReference type="SUPFAM" id="SSF46689">
    <property type="entry name" value="Homeodomain-like"/>
    <property type="match status" value="2"/>
</dbReference>
<evidence type="ECO:0000256" key="6">
    <source>
        <dbReference type="ARBA" id="ARBA00023163"/>
    </source>
</evidence>
<feature type="compositionally biased region" description="Acidic residues" evidence="11">
    <location>
        <begin position="154"/>
        <end position="165"/>
    </location>
</feature>
<feature type="region of interest" description="Disordered" evidence="11">
    <location>
        <begin position="515"/>
        <end position="546"/>
    </location>
</feature>
<dbReference type="PRINTS" id="PR00024">
    <property type="entry name" value="HOMEOBOX"/>
</dbReference>
<feature type="DNA-binding region" description="Homeobox" evidence="9">
    <location>
        <begin position="460"/>
        <end position="519"/>
    </location>
</feature>
<reference evidence="13 14" key="1">
    <citation type="submission" date="2017-05" db="EMBL/GenBank/DDBJ databases">
        <title>Genome of assembly of the Bengalese finch, Lonchura striata domestica.</title>
        <authorList>
            <person name="Colquitt B.M."/>
            <person name="Brainard M.S."/>
        </authorList>
    </citation>
    <scope>NUCLEOTIDE SEQUENCE [LARGE SCALE GENOMIC DNA]</scope>
    <source>
        <strain evidence="13">White83orange57</strain>
    </source>
</reference>
<dbReference type="FunFam" id="1.10.10.60:FF:000053">
    <property type="entry name" value="H6 family homeobox 2"/>
    <property type="match status" value="2"/>
</dbReference>
<dbReference type="PANTHER" id="PTHR46110:SF1">
    <property type="entry name" value="HOMEOBOX PROTEIN HMX1"/>
    <property type="match status" value="1"/>
</dbReference>
<feature type="compositionally biased region" description="Gly residues" evidence="11">
    <location>
        <begin position="30"/>
        <end position="46"/>
    </location>
</feature>
<dbReference type="GO" id="GO:0005634">
    <property type="term" value="C:nucleus"/>
    <property type="evidence" value="ECO:0007669"/>
    <property type="project" value="UniProtKB-SubCell"/>
</dbReference>
<gene>
    <name evidence="13" type="primary">HMX1</name>
    <name evidence="13" type="ORF">RLOC_00002007</name>
</gene>
<evidence type="ECO:0000256" key="5">
    <source>
        <dbReference type="ARBA" id="ARBA00023155"/>
    </source>
</evidence>
<evidence type="ECO:0000256" key="4">
    <source>
        <dbReference type="ARBA" id="ARBA00023125"/>
    </source>
</evidence>